<evidence type="ECO:0000256" key="6">
    <source>
        <dbReference type="SAM" id="Phobius"/>
    </source>
</evidence>
<evidence type="ECO:0000256" key="1">
    <source>
        <dbReference type="ARBA" id="ARBA00004651"/>
    </source>
</evidence>
<feature type="transmembrane region" description="Helical" evidence="6">
    <location>
        <begin position="301"/>
        <end position="326"/>
    </location>
</feature>
<evidence type="ECO:0000313" key="8">
    <source>
        <dbReference type="Proteomes" id="UP001526426"/>
    </source>
</evidence>
<keyword evidence="8" id="KW-1185">Reference proteome</keyword>
<dbReference type="PANTHER" id="PTHR39087">
    <property type="entry name" value="UPF0104 MEMBRANE PROTEIN MJ1595"/>
    <property type="match status" value="1"/>
</dbReference>
<dbReference type="PANTHER" id="PTHR39087:SF2">
    <property type="entry name" value="UPF0104 MEMBRANE PROTEIN MJ1595"/>
    <property type="match status" value="1"/>
</dbReference>
<proteinExistence type="predicted"/>
<comment type="subcellular location">
    <subcellularLocation>
        <location evidence="1">Cell membrane</location>
        <topology evidence="1">Multi-pass membrane protein</topology>
    </subcellularLocation>
</comment>
<protein>
    <submittedName>
        <fullName evidence="7">Flippase-like domain-containing protein</fullName>
    </submittedName>
</protein>
<dbReference type="InterPro" id="IPR022791">
    <property type="entry name" value="L-PG_synthase/AglD"/>
</dbReference>
<comment type="caution">
    <text evidence="7">The sequence shown here is derived from an EMBL/GenBank/DDBJ whole genome shotgun (WGS) entry which is preliminary data.</text>
</comment>
<evidence type="ECO:0000313" key="7">
    <source>
        <dbReference type="EMBL" id="MCW6035956.1"/>
    </source>
</evidence>
<feature type="transmembrane region" description="Helical" evidence="6">
    <location>
        <begin position="260"/>
        <end position="281"/>
    </location>
</feature>
<accession>A0ABT3L370</accession>
<keyword evidence="5 6" id="KW-0472">Membrane</keyword>
<evidence type="ECO:0000256" key="2">
    <source>
        <dbReference type="ARBA" id="ARBA00022475"/>
    </source>
</evidence>
<evidence type="ECO:0000256" key="5">
    <source>
        <dbReference type="ARBA" id="ARBA00023136"/>
    </source>
</evidence>
<feature type="transmembrane region" description="Helical" evidence="6">
    <location>
        <begin position="49"/>
        <end position="67"/>
    </location>
</feature>
<keyword evidence="4 6" id="KW-1133">Transmembrane helix</keyword>
<organism evidence="7 8">
    <name type="scientific">Spirulina subsalsa FACHB-351</name>
    <dbReference type="NCBI Taxonomy" id="234711"/>
    <lineage>
        <taxon>Bacteria</taxon>
        <taxon>Bacillati</taxon>
        <taxon>Cyanobacteriota</taxon>
        <taxon>Cyanophyceae</taxon>
        <taxon>Spirulinales</taxon>
        <taxon>Spirulinaceae</taxon>
        <taxon>Spirulina</taxon>
    </lineage>
</organism>
<dbReference type="NCBIfam" id="TIGR00374">
    <property type="entry name" value="flippase-like domain"/>
    <property type="match status" value="1"/>
</dbReference>
<dbReference type="Pfam" id="PF03706">
    <property type="entry name" value="LPG_synthase_TM"/>
    <property type="match status" value="1"/>
</dbReference>
<evidence type="ECO:0000256" key="4">
    <source>
        <dbReference type="ARBA" id="ARBA00022989"/>
    </source>
</evidence>
<dbReference type="Proteomes" id="UP001526426">
    <property type="component" value="Unassembled WGS sequence"/>
</dbReference>
<sequence>MTMQPPKVKKLSQYLSWCLGLFFTVALLSWALRDINLIQVMKAFQNAKPTWVIIALITFLSSFSLRAKRWGTLLGAKRDPGSFEIRQTAVFMGFAGNCVLPAHGGEVLRGLVLKRFAGIPFPVAVGSIFTERLLDVVVAFILLLLSLWSISQQGVEGLENIPVGWIALPLIGLCTGFFLAAWCPHWIIKILQQMLRVLPGASWKNTLLTIVKSILEGLEALRYPRRMFIALLETFGVWGLTGITYWGLMQAFEIRQPIAGAFFVQGLVALAIALPSSPGYLGPFEAAIRFGLERYAVPPDTIIAFALLLRALMYLSLMTVALILALRLGISWRDFSPASLKSKQ</sequence>
<reference evidence="7 8" key="1">
    <citation type="submission" date="2021-08" db="EMBL/GenBank/DDBJ databases">
        <title>Draft genome sequence of Spirulina subsalsa with high tolerance to salinity and hype-accumulation of phycocyanin.</title>
        <authorList>
            <person name="Pei H."/>
            <person name="Jiang L."/>
        </authorList>
    </citation>
    <scope>NUCLEOTIDE SEQUENCE [LARGE SCALE GENOMIC DNA]</scope>
    <source>
        <strain evidence="7 8">FACHB-351</strain>
    </source>
</reference>
<keyword evidence="2" id="KW-1003">Cell membrane</keyword>
<feature type="transmembrane region" description="Helical" evidence="6">
    <location>
        <begin position="133"/>
        <end position="151"/>
    </location>
</feature>
<name>A0ABT3L370_9CYAN</name>
<evidence type="ECO:0000256" key="3">
    <source>
        <dbReference type="ARBA" id="ARBA00022692"/>
    </source>
</evidence>
<dbReference type="EMBL" id="JAIHOM010000024">
    <property type="protein sequence ID" value="MCW6035956.1"/>
    <property type="molecule type" value="Genomic_DNA"/>
</dbReference>
<gene>
    <name evidence="7" type="ORF">K4A83_06675</name>
</gene>
<feature type="transmembrane region" description="Helical" evidence="6">
    <location>
        <begin position="227"/>
        <end position="248"/>
    </location>
</feature>
<keyword evidence="3 6" id="KW-0812">Transmembrane</keyword>
<feature type="transmembrane region" description="Helical" evidence="6">
    <location>
        <begin position="163"/>
        <end position="183"/>
    </location>
</feature>